<accession>A0A7I7T447</accession>
<organism evidence="1 2">
    <name type="scientific">Mycolicibacterium helvum</name>
    <dbReference type="NCBI Taxonomy" id="1534349"/>
    <lineage>
        <taxon>Bacteria</taxon>
        <taxon>Bacillati</taxon>
        <taxon>Actinomycetota</taxon>
        <taxon>Actinomycetes</taxon>
        <taxon>Mycobacteriales</taxon>
        <taxon>Mycobacteriaceae</taxon>
        <taxon>Mycolicibacterium</taxon>
    </lineage>
</organism>
<reference evidence="1 2" key="1">
    <citation type="journal article" date="2019" name="Emerg. Microbes Infect.">
        <title>Comprehensive subspecies identification of 175 nontuberculous mycobacteria species based on 7547 genomic profiles.</title>
        <authorList>
            <person name="Matsumoto Y."/>
            <person name="Kinjo T."/>
            <person name="Motooka D."/>
            <person name="Nabeya D."/>
            <person name="Jung N."/>
            <person name="Uechi K."/>
            <person name="Horii T."/>
            <person name="Iida T."/>
            <person name="Fujita J."/>
            <person name="Nakamura S."/>
        </authorList>
    </citation>
    <scope>NUCLEOTIDE SEQUENCE [LARGE SCALE GENOMIC DNA]</scope>
    <source>
        <strain evidence="1 2">JCM 30396</strain>
    </source>
</reference>
<dbReference type="Proteomes" id="UP000467148">
    <property type="component" value="Chromosome"/>
</dbReference>
<gene>
    <name evidence="1" type="ORF">MHEL_12180</name>
</gene>
<dbReference type="KEGG" id="mhev:MHEL_12180"/>
<protein>
    <submittedName>
        <fullName evidence="1">Uncharacterized protein</fullName>
    </submittedName>
</protein>
<proteinExistence type="predicted"/>
<sequence length="77" mass="7655">MVLAVVGGCSSAVVARAVPAVRRPRSATLAALVAPAETRGSCRCGVPAARVVPAVPERATALVAPADVVVPPVSWLS</sequence>
<keyword evidence="2" id="KW-1185">Reference proteome</keyword>
<evidence type="ECO:0000313" key="1">
    <source>
        <dbReference type="EMBL" id="BBY62975.1"/>
    </source>
</evidence>
<dbReference type="EMBL" id="AP022596">
    <property type="protein sequence ID" value="BBY62975.1"/>
    <property type="molecule type" value="Genomic_DNA"/>
</dbReference>
<evidence type="ECO:0000313" key="2">
    <source>
        <dbReference type="Proteomes" id="UP000467148"/>
    </source>
</evidence>
<dbReference type="AlphaFoldDB" id="A0A7I7T447"/>
<name>A0A7I7T447_9MYCO</name>